<dbReference type="AlphaFoldDB" id="A0A7X3MSA2"/>
<evidence type="ECO:0000313" key="2">
    <source>
        <dbReference type="Proteomes" id="UP000436483"/>
    </source>
</evidence>
<comment type="caution">
    <text evidence="1">The sequence shown here is derived from an EMBL/GenBank/DDBJ whole genome shotgun (WGS) entry which is preliminary data.</text>
</comment>
<accession>A0A7X3MSA2</accession>
<sequence>MTRSDLMSAVRAHNQELRTFPDSWIAAVLNPDAKPLTAFSQAQLEHPPTRVHP</sequence>
<gene>
    <name evidence="1" type="ORF">GR328_12805</name>
</gene>
<reference evidence="1 2" key="2">
    <citation type="submission" date="2020-01" db="EMBL/GenBank/DDBJ databases">
        <title>Microvirga sp. nov., an arsenate reduction bacterium isolated from Tibet hotspring sediments.</title>
        <authorList>
            <person name="Xian W.-D."/>
            <person name="Li W.-J."/>
        </authorList>
    </citation>
    <scope>NUCLEOTIDE SEQUENCE [LARGE SCALE GENOMIC DNA]</scope>
    <source>
        <strain evidence="1 2">KCTC 23863</strain>
    </source>
</reference>
<dbReference type="EMBL" id="WURB01000008">
    <property type="protein sequence ID" value="MXQ12326.1"/>
    <property type="molecule type" value="Genomic_DNA"/>
</dbReference>
<name>A0A7X3MSA2_9HYPH</name>
<dbReference type="Proteomes" id="UP000436483">
    <property type="component" value="Unassembled WGS sequence"/>
</dbReference>
<reference evidence="1 2" key="1">
    <citation type="submission" date="2019-12" db="EMBL/GenBank/DDBJ databases">
        <authorList>
            <person name="Yuan C.-G."/>
        </authorList>
    </citation>
    <scope>NUCLEOTIDE SEQUENCE [LARGE SCALE GENOMIC DNA]</scope>
    <source>
        <strain evidence="1 2">KCTC 23863</strain>
    </source>
</reference>
<dbReference type="RefSeq" id="WP_160884922.1">
    <property type="nucleotide sequence ID" value="NZ_WURB01000008.1"/>
</dbReference>
<organism evidence="1 2">
    <name type="scientific">Microvirga makkahensis</name>
    <dbReference type="NCBI Taxonomy" id="1128670"/>
    <lineage>
        <taxon>Bacteria</taxon>
        <taxon>Pseudomonadati</taxon>
        <taxon>Pseudomonadota</taxon>
        <taxon>Alphaproteobacteria</taxon>
        <taxon>Hyphomicrobiales</taxon>
        <taxon>Methylobacteriaceae</taxon>
        <taxon>Microvirga</taxon>
    </lineage>
</organism>
<proteinExistence type="predicted"/>
<evidence type="ECO:0000313" key="1">
    <source>
        <dbReference type="EMBL" id="MXQ12326.1"/>
    </source>
</evidence>
<protein>
    <submittedName>
        <fullName evidence="1">Uncharacterized protein</fullName>
    </submittedName>
</protein>
<dbReference type="OrthoDB" id="9804152at2"/>
<keyword evidence="2" id="KW-1185">Reference proteome</keyword>